<comment type="caution">
    <text evidence="2">The sequence shown here is derived from an EMBL/GenBank/DDBJ whole genome shotgun (WGS) entry which is preliminary data.</text>
</comment>
<feature type="compositionally biased region" description="Low complexity" evidence="1">
    <location>
        <begin position="98"/>
        <end position="128"/>
    </location>
</feature>
<evidence type="ECO:0000256" key="1">
    <source>
        <dbReference type="SAM" id="MobiDB-lite"/>
    </source>
</evidence>
<organism evidence="2 3">
    <name type="scientific">Dissophora globulifera</name>
    <dbReference type="NCBI Taxonomy" id="979702"/>
    <lineage>
        <taxon>Eukaryota</taxon>
        <taxon>Fungi</taxon>
        <taxon>Fungi incertae sedis</taxon>
        <taxon>Mucoromycota</taxon>
        <taxon>Mortierellomycotina</taxon>
        <taxon>Mortierellomycetes</taxon>
        <taxon>Mortierellales</taxon>
        <taxon>Mortierellaceae</taxon>
        <taxon>Dissophora</taxon>
    </lineage>
</organism>
<gene>
    <name evidence="2" type="ORF">BGZ99_003929</name>
</gene>
<feature type="region of interest" description="Disordered" evidence="1">
    <location>
        <begin position="97"/>
        <end position="128"/>
    </location>
</feature>
<name>A0A9P6QV58_9FUNG</name>
<dbReference type="EMBL" id="JAAAIP010002448">
    <property type="protein sequence ID" value="KAG0300052.1"/>
    <property type="molecule type" value="Genomic_DNA"/>
</dbReference>
<evidence type="ECO:0000313" key="2">
    <source>
        <dbReference type="EMBL" id="KAG0300052.1"/>
    </source>
</evidence>
<reference evidence="2" key="1">
    <citation type="journal article" date="2020" name="Fungal Divers.">
        <title>Resolving the Mortierellaceae phylogeny through synthesis of multi-gene phylogenetics and phylogenomics.</title>
        <authorList>
            <person name="Vandepol N."/>
            <person name="Liber J."/>
            <person name="Desiro A."/>
            <person name="Na H."/>
            <person name="Kennedy M."/>
            <person name="Barry K."/>
            <person name="Grigoriev I.V."/>
            <person name="Miller A.N."/>
            <person name="O'Donnell K."/>
            <person name="Stajich J.E."/>
            <person name="Bonito G."/>
        </authorList>
    </citation>
    <scope>NUCLEOTIDE SEQUENCE</scope>
    <source>
        <strain evidence="2">REB-010B</strain>
    </source>
</reference>
<proteinExistence type="predicted"/>
<keyword evidence="3" id="KW-1185">Reference proteome</keyword>
<feature type="non-terminal residue" evidence="2">
    <location>
        <position position="1"/>
    </location>
</feature>
<protein>
    <submittedName>
        <fullName evidence="2">Uncharacterized protein</fullName>
    </submittedName>
</protein>
<feature type="non-terminal residue" evidence="2">
    <location>
        <position position="128"/>
    </location>
</feature>
<accession>A0A9P6QV58</accession>
<dbReference type="Proteomes" id="UP000738325">
    <property type="component" value="Unassembled WGS sequence"/>
</dbReference>
<evidence type="ECO:0000313" key="3">
    <source>
        <dbReference type="Proteomes" id="UP000738325"/>
    </source>
</evidence>
<dbReference type="AlphaFoldDB" id="A0A9P6QV58"/>
<sequence>SYQLTTSLRTSCATCWSPSPALCVADWQPWQGGLMTHALKQCARKRSYNQLHPLNPCWTLAPSTERSRSLARLQQRLLLRTRITTIAASLASRISNPASNRTRTAAKARAGAPTTAALKNTATTTTAT</sequence>